<dbReference type="AlphaFoldDB" id="A0A498JPC7"/>
<name>A0A498JPC7_MALDO</name>
<protein>
    <submittedName>
        <fullName evidence="1">Uncharacterized protein</fullName>
    </submittedName>
</protein>
<dbReference type="EMBL" id="RDQH01000332">
    <property type="protein sequence ID" value="RXH96757.1"/>
    <property type="molecule type" value="Genomic_DNA"/>
</dbReference>
<reference evidence="1 2" key="1">
    <citation type="submission" date="2018-10" db="EMBL/GenBank/DDBJ databases">
        <title>A high-quality apple genome assembly.</title>
        <authorList>
            <person name="Hu J."/>
        </authorList>
    </citation>
    <scope>NUCLEOTIDE SEQUENCE [LARGE SCALE GENOMIC DNA]</scope>
    <source>
        <strain evidence="2">cv. HFTH1</strain>
        <tissue evidence="1">Young leaf</tissue>
    </source>
</reference>
<gene>
    <name evidence="1" type="ORF">DVH24_009599</name>
</gene>
<accession>A0A498JPC7</accession>
<dbReference type="Proteomes" id="UP000290289">
    <property type="component" value="Chromosome 6"/>
</dbReference>
<organism evidence="1 2">
    <name type="scientific">Malus domestica</name>
    <name type="common">Apple</name>
    <name type="synonym">Pyrus malus</name>
    <dbReference type="NCBI Taxonomy" id="3750"/>
    <lineage>
        <taxon>Eukaryota</taxon>
        <taxon>Viridiplantae</taxon>
        <taxon>Streptophyta</taxon>
        <taxon>Embryophyta</taxon>
        <taxon>Tracheophyta</taxon>
        <taxon>Spermatophyta</taxon>
        <taxon>Magnoliopsida</taxon>
        <taxon>eudicotyledons</taxon>
        <taxon>Gunneridae</taxon>
        <taxon>Pentapetalae</taxon>
        <taxon>rosids</taxon>
        <taxon>fabids</taxon>
        <taxon>Rosales</taxon>
        <taxon>Rosaceae</taxon>
        <taxon>Amygdaloideae</taxon>
        <taxon>Maleae</taxon>
        <taxon>Malus</taxon>
    </lineage>
</organism>
<sequence>MVHKTESCFVYCKCESCIWFCRLSNPSGSLISNGIENQIVFSFLSFTPAILSPSVILTPRSKQSSIESLSSAKLVMVRTCFTTL</sequence>
<evidence type="ECO:0000313" key="2">
    <source>
        <dbReference type="Proteomes" id="UP000290289"/>
    </source>
</evidence>
<proteinExistence type="predicted"/>
<evidence type="ECO:0000313" key="1">
    <source>
        <dbReference type="EMBL" id="RXH96757.1"/>
    </source>
</evidence>
<keyword evidence="2" id="KW-1185">Reference proteome</keyword>
<comment type="caution">
    <text evidence="1">The sequence shown here is derived from an EMBL/GenBank/DDBJ whole genome shotgun (WGS) entry which is preliminary data.</text>
</comment>